<dbReference type="GO" id="GO:0005886">
    <property type="term" value="C:plasma membrane"/>
    <property type="evidence" value="ECO:0007669"/>
    <property type="project" value="TreeGrafter"/>
</dbReference>
<evidence type="ECO:0000256" key="3">
    <source>
        <dbReference type="SAM" id="Coils"/>
    </source>
</evidence>
<dbReference type="PROSITE" id="PS50031">
    <property type="entry name" value="EH"/>
    <property type="match status" value="1"/>
</dbReference>
<dbReference type="SUPFAM" id="SSF50044">
    <property type="entry name" value="SH3-domain"/>
    <property type="match status" value="2"/>
</dbReference>
<dbReference type="InterPro" id="IPR036028">
    <property type="entry name" value="SH3-like_dom_sf"/>
</dbReference>
<feature type="coiled-coil region" evidence="3">
    <location>
        <begin position="431"/>
        <end position="475"/>
    </location>
</feature>
<proteinExistence type="predicted"/>
<dbReference type="InterPro" id="IPR001452">
    <property type="entry name" value="SH3_domain"/>
</dbReference>
<dbReference type="InterPro" id="IPR011992">
    <property type="entry name" value="EF-hand-dom_pair"/>
</dbReference>
<feature type="coiled-coil region" evidence="3">
    <location>
        <begin position="279"/>
        <end position="368"/>
    </location>
</feature>
<dbReference type="Pfam" id="PF00018">
    <property type="entry name" value="SH3_1"/>
    <property type="match status" value="1"/>
</dbReference>
<dbReference type="PROSITE" id="PS50002">
    <property type="entry name" value="SH3"/>
    <property type="match status" value="2"/>
</dbReference>
<evidence type="ECO:0000313" key="7">
    <source>
        <dbReference type="WBParaSite" id="PTRK_0000436300.1"/>
    </source>
</evidence>
<dbReference type="GO" id="GO:0016197">
    <property type="term" value="P:endosomal transport"/>
    <property type="evidence" value="ECO:0007669"/>
    <property type="project" value="TreeGrafter"/>
</dbReference>
<reference evidence="7" key="1">
    <citation type="submission" date="2017-02" db="UniProtKB">
        <authorList>
            <consortium name="WormBaseParasite"/>
        </authorList>
    </citation>
    <scope>IDENTIFICATION</scope>
</reference>
<evidence type="ECO:0000256" key="2">
    <source>
        <dbReference type="PROSITE-ProRule" id="PRU00192"/>
    </source>
</evidence>
<keyword evidence="6" id="KW-1185">Reference proteome</keyword>
<dbReference type="STRING" id="131310.A0A0N4ZAD0"/>
<dbReference type="Gene3D" id="1.10.238.10">
    <property type="entry name" value="EF-hand"/>
    <property type="match status" value="1"/>
</dbReference>
<keyword evidence="1 2" id="KW-0728">SH3 domain</keyword>
<name>A0A0N4ZAD0_PARTI</name>
<dbReference type="CDD" id="cd22249">
    <property type="entry name" value="UDM1_RNF168_RNF169-like"/>
    <property type="match status" value="1"/>
</dbReference>
<evidence type="ECO:0000259" key="5">
    <source>
        <dbReference type="PROSITE" id="PS50031"/>
    </source>
</evidence>
<dbReference type="CDD" id="cd00174">
    <property type="entry name" value="SH3"/>
    <property type="match status" value="1"/>
</dbReference>
<keyword evidence="3" id="KW-0175">Coiled coil</keyword>
<dbReference type="Pfam" id="PF12763">
    <property type="entry name" value="EH"/>
    <property type="match status" value="1"/>
</dbReference>
<evidence type="ECO:0000259" key="4">
    <source>
        <dbReference type="PROSITE" id="PS50002"/>
    </source>
</evidence>
<dbReference type="InterPro" id="IPR000261">
    <property type="entry name" value="EH_dom"/>
</dbReference>
<dbReference type="SMART" id="SM00027">
    <property type="entry name" value="EH"/>
    <property type="match status" value="1"/>
</dbReference>
<feature type="domain" description="SH3" evidence="4">
    <location>
        <begin position="967"/>
        <end position="1028"/>
    </location>
</feature>
<dbReference type="AlphaFoldDB" id="A0A0N4ZAD0"/>
<dbReference type="WBParaSite" id="PTRK_0000436300.1">
    <property type="protein sequence ID" value="PTRK_0000436300.1"/>
    <property type="gene ID" value="PTRK_0000436300"/>
</dbReference>
<dbReference type="Gene3D" id="2.30.30.40">
    <property type="entry name" value="SH3 Domains"/>
    <property type="match status" value="2"/>
</dbReference>
<evidence type="ECO:0000256" key="1">
    <source>
        <dbReference type="ARBA" id="ARBA00022443"/>
    </source>
</evidence>
<feature type="domain" description="EH" evidence="5">
    <location>
        <begin position="148"/>
        <end position="210"/>
    </location>
</feature>
<dbReference type="GO" id="GO:0005737">
    <property type="term" value="C:cytoplasm"/>
    <property type="evidence" value="ECO:0007669"/>
    <property type="project" value="TreeGrafter"/>
</dbReference>
<accession>A0A0N4ZAD0</accession>
<dbReference type="SMART" id="SM00326">
    <property type="entry name" value="SH3"/>
    <property type="match status" value="2"/>
</dbReference>
<feature type="domain" description="SH3" evidence="4">
    <location>
        <begin position="715"/>
        <end position="776"/>
    </location>
</feature>
<dbReference type="PANTHER" id="PTHR11216">
    <property type="entry name" value="EH DOMAIN"/>
    <property type="match status" value="1"/>
</dbReference>
<dbReference type="GO" id="GO:0006897">
    <property type="term" value="P:endocytosis"/>
    <property type="evidence" value="ECO:0007669"/>
    <property type="project" value="TreeGrafter"/>
</dbReference>
<sequence>MASGFFNETHDREHAVFFLSIARGGSVISYQDASQFSIKLGLNPMIIEQAARLSDFFNGGSVFDWKRFCTFAYLCRAIRQGYTLTTPLDLKWRQVPIPNLDQLRMKLQSMGMSFVPVGNQAIGLYHSSTPTPFDERKSGENWNLSANLKAKYAQRFNQLDTQRKDFLEPNIVTRVLRESNLSNQVLAKIWEFCCGGGQISRGRFIAAVFMAEKIAEGYTLPSKLPDELVPVITGLPSTYSPATIQTLNHAQGGMTFEEKRMDNLKRSEAVLQPRREALLEQEQAQKALLMRKQEEERLKREQEQQELARQKHIEALKYELKELDGKKRDLTRLIERLSEDNLNTQHEIEKAEFTLQGIEENTKELSAEFQKDVEVFRTMTLAHAEAKTNFEKCIHEIDNYTKEIHSLAHEIAQNSHEMLQLKSRFASNPELVSLEETKTELSRDIDHLRNEIEALKEVAANEEIFEAKAQHLERENAQKFSTLNSTLMVAAEGYMEKYNELNTKGTAKGMVNLDKLYQMAKEGKPIIAFPNSQLTGSNDIMLHTDTSSLTSAYPNPFAETKNNDVIDPFANVEKIDDNFSDPFASSDKAPANEFFDEDPFKETTNDNQFDNAWPAVKQSDSFDKKTIEETKIDTNGKVNDNVNKNTVTDNTFDMAFNSFENNDKTSTNGFKNDSINDTSFDKFNNLPLTNDHIEDPFNNANNSSSMSDSFIGNNCGMRCYVAMHNFEAPPDDKEALSFNVNSMCFTNQPENSGWVFGVINDKAGYVPTNHFKIVTDFSADSETIKKIENIINNEINKTNTTEAYTSDDTIHNPINYQKSNIKTSTTGTSFNEISYPEARMITTWKYEFNGENCFIKQGTMLPVIEQLDVQTRVLHNGKEILIPKALLSAVEGNTYPKKNDSIIKNSKSSNCVQNNAVKSTIGETRSLQELQEKIRTDLTFSDSKASRTEEHLAKLHSPRSSNSKMDSSSKIAIAEYDFTPRSDDELRFKKGDKIIIVDSTDGSWGRGYLVNSANTTPMYFPMNFVTFS</sequence>
<organism evidence="6 7">
    <name type="scientific">Parastrongyloides trichosuri</name>
    <name type="common">Possum-specific nematode worm</name>
    <dbReference type="NCBI Taxonomy" id="131310"/>
    <lineage>
        <taxon>Eukaryota</taxon>
        <taxon>Metazoa</taxon>
        <taxon>Ecdysozoa</taxon>
        <taxon>Nematoda</taxon>
        <taxon>Chromadorea</taxon>
        <taxon>Rhabditida</taxon>
        <taxon>Tylenchina</taxon>
        <taxon>Panagrolaimomorpha</taxon>
        <taxon>Strongyloidoidea</taxon>
        <taxon>Strongyloididae</taxon>
        <taxon>Parastrongyloides</taxon>
    </lineage>
</organism>
<dbReference type="SUPFAM" id="SSF47473">
    <property type="entry name" value="EF-hand"/>
    <property type="match status" value="1"/>
</dbReference>
<protein>
    <submittedName>
        <fullName evidence="7">EH domain-containing protein</fullName>
    </submittedName>
</protein>
<dbReference type="PANTHER" id="PTHR11216:SF170">
    <property type="entry name" value="DYNAMIN ASSOCIATED PROTEIN 160, ISOFORM D"/>
    <property type="match status" value="1"/>
</dbReference>
<evidence type="ECO:0000313" key="6">
    <source>
        <dbReference type="Proteomes" id="UP000038045"/>
    </source>
</evidence>
<dbReference type="Proteomes" id="UP000038045">
    <property type="component" value="Unplaced"/>
</dbReference>